<proteinExistence type="predicted"/>
<accession>A0ABR1I0D3</accession>
<reference evidence="2 3" key="1">
    <citation type="journal article" date="2025" name="Microbiol. Resour. Announc.">
        <title>Draft genome sequences for Neonectria magnoliae and Neonectria punicea, canker pathogens of Liriodendron tulipifera and Acer saccharum in West Virginia.</title>
        <authorList>
            <person name="Petronek H.M."/>
            <person name="Kasson M.T."/>
            <person name="Metheny A.M."/>
            <person name="Stauder C.M."/>
            <person name="Lovett B."/>
            <person name="Lynch S.C."/>
            <person name="Garnas J.R."/>
            <person name="Kasson L.R."/>
            <person name="Stajich J.E."/>
        </authorList>
    </citation>
    <scope>NUCLEOTIDE SEQUENCE [LARGE SCALE GENOMIC DNA]</scope>
    <source>
        <strain evidence="2 3">NRRL 64651</strain>
    </source>
</reference>
<evidence type="ECO:0000313" key="3">
    <source>
        <dbReference type="Proteomes" id="UP001498421"/>
    </source>
</evidence>
<organism evidence="2 3">
    <name type="scientific">Neonectria magnoliae</name>
    <dbReference type="NCBI Taxonomy" id="2732573"/>
    <lineage>
        <taxon>Eukaryota</taxon>
        <taxon>Fungi</taxon>
        <taxon>Dikarya</taxon>
        <taxon>Ascomycota</taxon>
        <taxon>Pezizomycotina</taxon>
        <taxon>Sordariomycetes</taxon>
        <taxon>Hypocreomycetidae</taxon>
        <taxon>Hypocreales</taxon>
        <taxon>Nectriaceae</taxon>
        <taxon>Neonectria</taxon>
    </lineage>
</organism>
<protein>
    <submittedName>
        <fullName evidence="2">Uncharacterized protein</fullName>
    </submittedName>
</protein>
<dbReference type="Proteomes" id="UP001498421">
    <property type="component" value="Unassembled WGS sequence"/>
</dbReference>
<name>A0ABR1I0D3_9HYPO</name>
<feature type="chain" id="PRO_5045162340" evidence="1">
    <location>
        <begin position="28"/>
        <end position="243"/>
    </location>
</feature>
<gene>
    <name evidence="2" type="ORF">QQZ08_007003</name>
</gene>
<dbReference type="EMBL" id="JAZAVK010000065">
    <property type="protein sequence ID" value="KAK7426544.1"/>
    <property type="molecule type" value="Genomic_DNA"/>
</dbReference>
<comment type="caution">
    <text evidence="2">The sequence shown here is derived from an EMBL/GenBank/DDBJ whole genome shotgun (WGS) entry which is preliminary data.</text>
</comment>
<feature type="signal peptide" evidence="1">
    <location>
        <begin position="1"/>
        <end position="27"/>
    </location>
</feature>
<keyword evidence="3" id="KW-1185">Reference proteome</keyword>
<evidence type="ECO:0000313" key="2">
    <source>
        <dbReference type="EMBL" id="KAK7426544.1"/>
    </source>
</evidence>
<evidence type="ECO:0000256" key="1">
    <source>
        <dbReference type="SAM" id="SignalP"/>
    </source>
</evidence>
<keyword evidence="1" id="KW-0732">Signal</keyword>
<sequence length="243" mass="26106">MGSFTRVTRMIPSIALAMCGLISISNAAATPGLLSADDVIVLASDGSSRIMKATAFDRLEARRAAPKVPITQNNTDQALHRRACEKSTEIQVLSDEEFLNWDIAISPVISSVGGKGTVTVSSGYEISNSVSVGASFSISTAEQILGLSLSVEVSESWSTSQEQSLTFEVPNGHHGVIVSQPYVRRVQGNILDGCTDSWEKTSYTCDSYESQAYGNLNWVKGLIRLCSSETYPIPYCIGEGSHK</sequence>